<dbReference type="InterPro" id="IPR009061">
    <property type="entry name" value="DNA-bd_dom_put_sf"/>
</dbReference>
<dbReference type="AlphaFoldDB" id="A0A2T3IHZ9"/>
<proteinExistence type="predicted"/>
<dbReference type="PANTHER" id="PTHR36154">
    <property type="entry name" value="DNA-BINDING TRANSCRIPTIONAL ACTIVATOR ALPA"/>
    <property type="match status" value="1"/>
</dbReference>
<dbReference type="Gene3D" id="1.10.238.160">
    <property type="match status" value="1"/>
</dbReference>
<gene>
    <name evidence="1" type="ORF">C9I99_26620</name>
</gene>
<dbReference type="Pfam" id="PF05930">
    <property type="entry name" value="Phage_AlpA"/>
    <property type="match status" value="1"/>
</dbReference>
<evidence type="ECO:0000313" key="1">
    <source>
        <dbReference type="EMBL" id="PSU27968.1"/>
    </source>
</evidence>
<dbReference type="InterPro" id="IPR010260">
    <property type="entry name" value="AlpA"/>
</dbReference>
<dbReference type="OrthoDB" id="8455288at2"/>
<name>A0A2T3IHZ9_9GAMM</name>
<sequence>MRFIRMKQVMEMTSLSRSAINRYIKEERFPRSIPLGCRATAWLESEVQDWMRDVLGRRDENVLYGYDLD</sequence>
<organism evidence="1 2">
    <name type="scientific">Photobacterium lutimaris</name>
    <dbReference type="NCBI Taxonomy" id="388278"/>
    <lineage>
        <taxon>Bacteria</taxon>
        <taxon>Pseudomonadati</taxon>
        <taxon>Pseudomonadota</taxon>
        <taxon>Gammaproteobacteria</taxon>
        <taxon>Vibrionales</taxon>
        <taxon>Vibrionaceae</taxon>
        <taxon>Photobacterium</taxon>
    </lineage>
</organism>
<dbReference type="InterPro" id="IPR052931">
    <property type="entry name" value="Prophage_regulatory_activator"/>
</dbReference>
<keyword evidence="2" id="KW-1185">Reference proteome</keyword>
<dbReference type="SUPFAM" id="SSF46955">
    <property type="entry name" value="Putative DNA-binding domain"/>
    <property type="match status" value="1"/>
</dbReference>
<accession>A0A2T3IHZ9</accession>
<reference evidence="1 2" key="1">
    <citation type="submission" date="2018-03" db="EMBL/GenBank/DDBJ databases">
        <title>Whole genome sequencing of Histamine producing bacteria.</title>
        <authorList>
            <person name="Butler K."/>
        </authorList>
    </citation>
    <scope>NUCLEOTIDE SEQUENCE [LARGE SCALE GENOMIC DNA]</scope>
    <source>
        <strain evidence="1 2">JCM 13586</strain>
    </source>
</reference>
<dbReference type="EMBL" id="PYMH01000028">
    <property type="protein sequence ID" value="PSU27968.1"/>
    <property type="molecule type" value="Genomic_DNA"/>
</dbReference>
<evidence type="ECO:0000313" key="2">
    <source>
        <dbReference type="Proteomes" id="UP000241222"/>
    </source>
</evidence>
<protein>
    <submittedName>
        <fullName evidence="1">Transcriptional regulator</fullName>
    </submittedName>
</protein>
<dbReference type="Proteomes" id="UP000241222">
    <property type="component" value="Unassembled WGS sequence"/>
</dbReference>
<dbReference type="RefSeq" id="WP_107351858.1">
    <property type="nucleotide sequence ID" value="NZ_PYMH01000028.1"/>
</dbReference>
<dbReference type="PANTHER" id="PTHR36154:SF1">
    <property type="entry name" value="DNA-BINDING TRANSCRIPTIONAL ACTIVATOR ALPA"/>
    <property type="match status" value="1"/>
</dbReference>
<comment type="caution">
    <text evidence="1">The sequence shown here is derived from an EMBL/GenBank/DDBJ whole genome shotgun (WGS) entry which is preliminary data.</text>
</comment>